<protein>
    <submittedName>
        <fullName evidence="1">Uncharacterized protein</fullName>
    </submittedName>
</protein>
<evidence type="ECO:0000313" key="2">
    <source>
        <dbReference type="Proteomes" id="UP000180113"/>
    </source>
</evidence>
<comment type="caution">
    <text evidence="1">The sequence shown here is derived from an EMBL/GenBank/DDBJ whole genome shotgun (WGS) entry which is preliminary data.</text>
</comment>
<proteinExistence type="predicted"/>
<name>A0AB73MTE6_MYCCH</name>
<evidence type="ECO:0000313" key="1">
    <source>
        <dbReference type="EMBL" id="OHT55037.1"/>
    </source>
</evidence>
<organism evidence="1 2">
    <name type="scientific">Mycobacteroides chelonae</name>
    <name type="common">Mycobacterium chelonae</name>
    <dbReference type="NCBI Taxonomy" id="1774"/>
    <lineage>
        <taxon>Bacteria</taxon>
        <taxon>Bacillati</taxon>
        <taxon>Actinomycetota</taxon>
        <taxon>Actinomycetes</taxon>
        <taxon>Mycobacteriales</taxon>
        <taxon>Mycobacteriaceae</taxon>
        <taxon>Mycobacteroides</taxon>
    </lineage>
</organism>
<reference evidence="1 2" key="1">
    <citation type="submission" date="2016-10" db="EMBL/GenBank/DDBJ databases">
        <title>Evaluation of Human, Animal and Environmental Mycobacterium chelonae Isolates by Core Genome Phylogenomic Analysis, Targeted Gene Comparison, and Anti-microbial Susceptibility Patterns: A Tale of Mistaken Identities.</title>
        <authorList>
            <person name="Fogelson S.B."/>
            <person name="Camus A.C."/>
            <person name="Lorenz W."/>
            <person name="Vasireddy R."/>
            <person name="Vasireddy S."/>
            <person name="Smith T."/>
            <person name="Brown-Elliott B.A."/>
            <person name="Wallace R.J.Jr."/>
            <person name="Hasan N.A."/>
            <person name="Reischl U."/>
            <person name="Sanchez S."/>
        </authorList>
    </citation>
    <scope>NUCLEOTIDE SEQUENCE [LARGE SCALE GENOMIC DNA]</scope>
    <source>
        <strain evidence="1 2">42895</strain>
    </source>
</reference>
<dbReference type="Proteomes" id="UP000180113">
    <property type="component" value="Unassembled WGS sequence"/>
</dbReference>
<dbReference type="EMBL" id="MLHW01000001">
    <property type="protein sequence ID" value="OHT55037.1"/>
    <property type="molecule type" value="Genomic_DNA"/>
</dbReference>
<accession>A0AB73MTE6</accession>
<dbReference type="AlphaFoldDB" id="A0AB73MTE6"/>
<gene>
    <name evidence="1" type="ORF">BKG62_02270</name>
</gene>
<sequence>MKAVYLLWDTDPADPFSDESGPGVLTGGRMMFDPQDGDWFELVRYGNDRALMVGASRFDEFVISDLPYCLDLLARAPAWAPIAELSPRVLAHDVTIFHWEERGHHHRSPTVTDTHWNGLFEGFTSAENFVNALWEYGNQLAVSDCESNQAPWNEAESDESGPEHVDEHWINLDWNTVEPAPQYGDEYEPLGELFEQAEGYEVTVEVLERVAAIKGRSDTTVAARWLAACGVLCGSVTPHEPEPAPFSGIRKRRRLTEKQHGAQVLDWLLASPEIPRTPAPISPTLDKVIDAVKAAHPGRNNFIFKARMTERSMSLSDDSAEDFLPDLSPDDANDSWQDSPSQHVMAQADIFTVLRQLWEQERHPEHGTWMFFKMTMADGHIDIERVYDHWPSWFSVEELTTVSQRHELIREFASRTTQWRPGWYDQAQDDYALEDVTP</sequence>